<evidence type="ECO:0008006" key="4">
    <source>
        <dbReference type="Google" id="ProtNLM"/>
    </source>
</evidence>
<gene>
    <name evidence="2" type="ORF">OCK74_06000</name>
</gene>
<proteinExistence type="predicted"/>
<feature type="signal peptide" evidence="1">
    <location>
        <begin position="1"/>
        <end position="23"/>
    </location>
</feature>
<dbReference type="EMBL" id="JAOTIF010000002">
    <property type="protein sequence ID" value="MCU7548660.1"/>
    <property type="molecule type" value="Genomic_DNA"/>
</dbReference>
<feature type="chain" id="PRO_5040990824" description="Outer membrane protein beta-barrel domain-containing protein" evidence="1">
    <location>
        <begin position="24"/>
        <end position="189"/>
    </location>
</feature>
<evidence type="ECO:0000256" key="1">
    <source>
        <dbReference type="SAM" id="SignalP"/>
    </source>
</evidence>
<reference evidence="2" key="1">
    <citation type="submission" date="2022-09" db="EMBL/GenBank/DDBJ databases">
        <authorList>
            <person name="Yuan C."/>
            <person name="Ke Z."/>
        </authorList>
    </citation>
    <scope>NUCLEOTIDE SEQUENCE</scope>
    <source>
        <strain evidence="2">LB-8</strain>
    </source>
</reference>
<dbReference type="Proteomes" id="UP001155483">
    <property type="component" value="Unassembled WGS sequence"/>
</dbReference>
<comment type="caution">
    <text evidence="2">The sequence shown here is derived from an EMBL/GenBank/DDBJ whole genome shotgun (WGS) entry which is preliminary data.</text>
</comment>
<evidence type="ECO:0000313" key="2">
    <source>
        <dbReference type="EMBL" id="MCU7548660.1"/>
    </source>
</evidence>
<dbReference type="RefSeq" id="WP_279296104.1">
    <property type="nucleotide sequence ID" value="NZ_JAOTIF010000002.1"/>
</dbReference>
<protein>
    <recommendedName>
        <fullName evidence="4">Outer membrane protein beta-barrel domain-containing protein</fullName>
    </recommendedName>
</protein>
<sequence length="189" mass="20684">MKNGLRNLLTLLIFVSLSQLLKAQDAGGNAPANPWFYGGNFGLSFGDYTLINVSPLVGYRFSEMLAAGGGVNFQYSSIKNHYDNGADYSKVSQGVVGLNIFGRFYPIRNLMLQIQPEANYVFGNEKFYTTPPYENKFNKIVPSLLGGAGLVFPAGRGATIISVFYDLLQDSSSPYGNQPIINFGYNIGF</sequence>
<accession>A0A9X3B6Z2</accession>
<keyword evidence="1" id="KW-0732">Signal</keyword>
<reference evidence="2" key="2">
    <citation type="submission" date="2023-04" db="EMBL/GenBank/DDBJ databases">
        <title>Paracnuella aquatica gen. nov., sp. nov., a member of the family Chitinophagaceae isolated from a hot spring.</title>
        <authorList>
            <person name="Wang C."/>
        </authorList>
    </citation>
    <scope>NUCLEOTIDE SEQUENCE</scope>
    <source>
        <strain evidence="2">LB-8</strain>
    </source>
</reference>
<name>A0A9X3B6Z2_9BACT</name>
<dbReference type="AlphaFoldDB" id="A0A9X3B6Z2"/>
<organism evidence="2 3">
    <name type="scientific">Paraflavisolibacter caeni</name>
    <dbReference type="NCBI Taxonomy" id="2982496"/>
    <lineage>
        <taxon>Bacteria</taxon>
        <taxon>Pseudomonadati</taxon>
        <taxon>Bacteroidota</taxon>
        <taxon>Chitinophagia</taxon>
        <taxon>Chitinophagales</taxon>
        <taxon>Chitinophagaceae</taxon>
        <taxon>Paraflavisolibacter</taxon>
    </lineage>
</organism>
<evidence type="ECO:0000313" key="3">
    <source>
        <dbReference type="Proteomes" id="UP001155483"/>
    </source>
</evidence>
<keyword evidence="3" id="KW-1185">Reference proteome</keyword>